<keyword evidence="8" id="KW-1185">Reference proteome</keyword>
<dbReference type="Pfam" id="PF09242">
    <property type="entry name" value="FCSD-flav_bind"/>
    <property type="match status" value="1"/>
</dbReference>
<evidence type="ECO:0000313" key="8">
    <source>
        <dbReference type="Proteomes" id="UP000500791"/>
    </source>
</evidence>
<sequence>MVGYTRRQAIVASSSFISASLLAAPSLGQGKSHVVIVGGGFGGASAARTLRDIAPDIDVTLVVATETFSTCPFSNLVIAGEIPMSQITFGYEALISAGVSVRRGVATRIDAARNMIVLDDGQELAYDRAIVSPGIDLKLDEVPGYDAAATEVMPHAWKAGAQTELLRDQLAAMPEGGTFLMSVPNNPYRCPPGPYERASLVAHFLGKSNPTAKIIILDGKDSFSKQPLFVEGWERLYPGMITHVPFAENGGVLNVDPAAMTIETAFETFKGDVVNFIPPQRAAEVLLRSGLGGNGDWCPIDEATFESPHAPGVHVLGDSAVVGDMPKSGFSAAVQGANCAHVVASLLRGTAAERGVLLNTCYSFVAPDYGISIAGVYRVNGEGRLASVKDAGGTSPVGANDGFRQSEADFARSWYTSLTHRIFG</sequence>
<keyword evidence="3" id="KW-0732">Signal</keyword>
<evidence type="ECO:0000256" key="3">
    <source>
        <dbReference type="SAM" id="SignalP"/>
    </source>
</evidence>
<dbReference type="Proteomes" id="UP000500791">
    <property type="component" value="Chromosome"/>
</dbReference>
<organism evidence="7 8">
    <name type="scientific">Pontivivens nitratireducens</name>
    <dbReference type="NCBI Taxonomy" id="2758038"/>
    <lineage>
        <taxon>Bacteria</taxon>
        <taxon>Pseudomonadati</taxon>
        <taxon>Pseudomonadota</taxon>
        <taxon>Alphaproteobacteria</taxon>
        <taxon>Rhodobacterales</taxon>
        <taxon>Paracoccaceae</taxon>
        <taxon>Pontivivens</taxon>
    </lineage>
</organism>
<reference evidence="7 8" key="1">
    <citation type="submission" date="2020-03" db="EMBL/GenBank/DDBJ databases">
        <title>Complete genome sequence of Monaibacterium sp. ALG8 with diverse plasmids.</title>
        <authorList>
            <person name="Sun C."/>
        </authorList>
    </citation>
    <scope>NUCLEOTIDE SEQUENCE [LARGE SCALE GENOMIC DNA]</scope>
    <source>
        <strain evidence="7 8">ALG8</strain>
    </source>
</reference>
<proteinExistence type="predicted"/>
<dbReference type="Gene3D" id="3.90.760.10">
    <property type="entry name" value="Flavocytochrome c sulphide dehydrogenase, flavin-binding domain"/>
    <property type="match status" value="1"/>
</dbReference>
<evidence type="ECO:0000256" key="2">
    <source>
        <dbReference type="ARBA" id="ARBA00022827"/>
    </source>
</evidence>
<dbReference type="InterPro" id="IPR036188">
    <property type="entry name" value="FAD/NAD-bd_sf"/>
</dbReference>
<dbReference type="AlphaFoldDB" id="A0A6G7VIA7"/>
<feature type="domain" description="FAD/NAD(P)-binding" evidence="4">
    <location>
        <begin position="33"/>
        <end position="145"/>
    </location>
</feature>
<feature type="signal peptide" evidence="3">
    <location>
        <begin position="1"/>
        <end position="23"/>
    </location>
</feature>
<dbReference type="PANTHER" id="PTHR43755">
    <property type="match status" value="1"/>
</dbReference>
<protein>
    <submittedName>
        <fullName evidence="7">FAD-dependent oxidoreductase</fullName>
    </submittedName>
</protein>
<name>A0A6G7VIA7_9RHOB</name>
<dbReference type="RefSeq" id="WP_166188328.1">
    <property type="nucleotide sequence ID" value="NZ_CP049811.1"/>
</dbReference>
<dbReference type="FunFam" id="3.50.50.60:FF:000234">
    <property type="entry name" value="Flavocytochrome C sulfide dehydrogenase"/>
    <property type="match status" value="1"/>
</dbReference>
<dbReference type="Pfam" id="PF07992">
    <property type="entry name" value="Pyr_redox_2"/>
    <property type="match status" value="1"/>
</dbReference>
<dbReference type="InterPro" id="IPR015323">
    <property type="entry name" value="FlavoCytC_S_DH_flav-bd"/>
</dbReference>
<keyword evidence="1" id="KW-0285">Flavoprotein</keyword>
<dbReference type="InterPro" id="IPR037092">
    <property type="entry name" value="FlavoCytC_S_DH_flav-bd_sf"/>
</dbReference>
<dbReference type="InterPro" id="IPR016156">
    <property type="entry name" value="FAD/NAD-linked_Rdtase_dimer_sf"/>
</dbReference>
<dbReference type="SUPFAM" id="SSF51905">
    <property type="entry name" value="FAD/NAD(P)-binding domain"/>
    <property type="match status" value="2"/>
</dbReference>
<evidence type="ECO:0000259" key="5">
    <source>
        <dbReference type="Pfam" id="PF09242"/>
    </source>
</evidence>
<evidence type="ECO:0000256" key="1">
    <source>
        <dbReference type="ARBA" id="ARBA00022630"/>
    </source>
</evidence>
<feature type="chain" id="PRO_5026210110" evidence="3">
    <location>
        <begin position="24"/>
        <end position="424"/>
    </location>
</feature>
<dbReference type="InterPro" id="IPR052541">
    <property type="entry name" value="SQRD"/>
</dbReference>
<accession>A0A6G7VIA7</accession>
<dbReference type="EMBL" id="CP049811">
    <property type="protein sequence ID" value="QIK39734.1"/>
    <property type="molecule type" value="Genomic_DNA"/>
</dbReference>
<dbReference type="InterPro" id="IPR023753">
    <property type="entry name" value="FAD/NAD-binding_dom"/>
</dbReference>
<gene>
    <name evidence="7" type="ORF">G8E03_02500</name>
</gene>
<feature type="domain" description="Flavocytochrome c sulphide dehydrogenase flavin-binding" evidence="5">
    <location>
        <begin position="356"/>
        <end position="423"/>
    </location>
</feature>
<keyword evidence="2" id="KW-0274">FAD</keyword>
<dbReference type="KEGG" id="mon:G8E03_02500"/>
<dbReference type="SUPFAM" id="SSF55424">
    <property type="entry name" value="FAD/NAD-linked reductases, dimerisation (C-terminal) domain"/>
    <property type="match status" value="1"/>
</dbReference>
<evidence type="ECO:0000313" key="7">
    <source>
        <dbReference type="EMBL" id="QIK39734.1"/>
    </source>
</evidence>
<dbReference type="GO" id="GO:0016491">
    <property type="term" value="F:oxidoreductase activity"/>
    <property type="evidence" value="ECO:0007669"/>
    <property type="project" value="InterPro"/>
</dbReference>
<dbReference type="PANTHER" id="PTHR43755:SF1">
    <property type="entry name" value="FAD-DEPENDENT PYRIDINE NUCLEOTIDE-DISULPHIDE OXIDOREDUCTASE"/>
    <property type="match status" value="1"/>
</dbReference>
<feature type="domain" description="Sulfide dehydrogenase [flavocytochrome c] flavoprotein chain central" evidence="6">
    <location>
        <begin position="163"/>
        <end position="278"/>
    </location>
</feature>
<evidence type="ECO:0000259" key="4">
    <source>
        <dbReference type="Pfam" id="PF07992"/>
    </source>
</evidence>
<dbReference type="GO" id="GO:0050660">
    <property type="term" value="F:flavin adenine dinucleotide binding"/>
    <property type="evidence" value="ECO:0007669"/>
    <property type="project" value="InterPro"/>
</dbReference>
<dbReference type="Gene3D" id="3.50.50.60">
    <property type="entry name" value="FAD/NAD(P)-binding domain"/>
    <property type="match status" value="2"/>
</dbReference>
<dbReference type="InterPro" id="IPR049386">
    <property type="entry name" value="FCSD_central"/>
</dbReference>
<dbReference type="Pfam" id="PF21706">
    <property type="entry name" value="FCSD_central"/>
    <property type="match status" value="1"/>
</dbReference>
<evidence type="ECO:0000259" key="6">
    <source>
        <dbReference type="Pfam" id="PF21706"/>
    </source>
</evidence>